<dbReference type="GO" id="GO:0004059">
    <property type="term" value="F:aralkylamine N-acetyltransferase activity"/>
    <property type="evidence" value="ECO:0007669"/>
    <property type="project" value="TreeGrafter"/>
</dbReference>
<dbReference type="PANTHER" id="PTHR10908">
    <property type="entry name" value="SEROTONIN N-ACETYLTRANSFERASE"/>
    <property type="match status" value="1"/>
</dbReference>
<dbReference type="InterPro" id="IPR011323">
    <property type="entry name" value="Mss4/transl-control_tumour"/>
</dbReference>
<evidence type="ECO:0000256" key="1">
    <source>
        <dbReference type="ARBA" id="ARBA00022448"/>
    </source>
</evidence>
<organism evidence="7 8">
    <name type="scientific">Dendrothele bispora (strain CBS 962.96)</name>
    <dbReference type="NCBI Taxonomy" id="1314807"/>
    <lineage>
        <taxon>Eukaryota</taxon>
        <taxon>Fungi</taxon>
        <taxon>Dikarya</taxon>
        <taxon>Basidiomycota</taxon>
        <taxon>Agaricomycotina</taxon>
        <taxon>Agaricomycetes</taxon>
        <taxon>Agaricomycetidae</taxon>
        <taxon>Agaricales</taxon>
        <taxon>Agaricales incertae sedis</taxon>
        <taxon>Dendrothele</taxon>
    </lineage>
</organism>
<dbReference type="CDD" id="cd04301">
    <property type="entry name" value="NAT_SF"/>
    <property type="match status" value="1"/>
</dbReference>
<dbReference type="GO" id="GO:0007264">
    <property type="term" value="P:small GTPase-mediated signal transduction"/>
    <property type="evidence" value="ECO:0007669"/>
    <property type="project" value="InterPro"/>
</dbReference>
<keyword evidence="4" id="KW-0653">Protein transport</keyword>
<dbReference type="InterPro" id="IPR000182">
    <property type="entry name" value="GNAT_dom"/>
</dbReference>
<keyword evidence="1" id="KW-0813">Transport</keyword>
<dbReference type="InterPro" id="IPR051635">
    <property type="entry name" value="SNAT-like"/>
</dbReference>
<evidence type="ECO:0000256" key="5">
    <source>
        <dbReference type="ARBA" id="ARBA00023315"/>
    </source>
</evidence>
<dbReference type="PROSITE" id="PS51796">
    <property type="entry name" value="MSS4"/>
    <property type="match status" value="1"/>
</dbReference>
<evidence type="ECO:0000313" key="7">
    <source>
        <dbReference type="EMBL" id="THU90396.1"/>
    </source>
</evidence>
<dbReference type="PROSITE" id="PS51186">
    <property type="entry name" value="GNAT"/>
    <property type="match status" value="1"/>
</dbReference>
<dbReference type="SUPFAM" id="SSF55729">
    <property type="entry name" value="Acyl-CoA N-acyltransferases (Nat)"/>
    <property type="match status" value="1"/>
</dbReference>
<evidence type="ECO:0000256" key="4">
    <source>
        <dbReference type="ARBA" id="ARBA00022927"/>
    </source>
</evidence>
<dbReference type="PANTHER" id="PTHR10908:SF0">
    <property type="entry name" value="SEROTONIN N-ACETYLTRANSFERASE"/>
    <property type="match status" value="1"/>
</dbReference>
<dbReference type="Pfam" id="PF04421">
    <property type="entry name" value="Mss4"/>
    <property type="match status" value="1"/>
</dbReference>
<dbReference type="OrthoDB" id="30840at2759"/>
<protein>
    <submittedName>
        <fullName evidence="7">Acyl-CoA N-acyltransferase</fullName>
    </submittedName>
</protein>
<name>A0A4S8LM64_DENBC</name>
<evidence type="ECO:0000313" key="8">
    <source>
        <dbReference type="Proteomes" id="UP000297245"/>
    </source>
</evidence>
<keyword evidence="2" id="KW-0344">Guanine-nucleotide releasing factor</keyword>
<evidence type="ECO:0000256" key="3">
    <source>
        <dbReference type="ARBA" id="ARBA00022679"/>
    </source>
</evidence>
<dbReference type="GO" id="GO:0005737">
    <property type="term" value="C:cytoplasm"/>
    <property type="evidence" value="ECO:0007669"/>
    <property type="project" value="TreeGrafter"/>
</dbReference>
<dbReference type="InterPro" id="IPR007515">
    <property type="entry name" value="Mss4"/>
</dbReference>
<dbReference type="InterPro" id="IPR016181">
    <property type="entry name" value="Acyl_CoA_acyltransferase"/>
</dbReference>
<proteinExistence type="predicted"/>
<dbReference type="Pfam" id="PF00583">
    <property type="entry name" value="Acetyltransf_1"/>
    <property type="match status" value="1"/>
</dbReference>
<dbReference type="GO" id="GO:0015031">
    <property type="term" value="P:protein transport"/>
    <property type="evidence" value="ECO:0007669"/>
    <property type="project" value="UniProtKB-KW"/>
</dbReference>
<accession>A0A4S8LM64</accession>
<dbReference type="Proteomes" id="UP000297245">
    <property type="component" value="Unassembled WGS sequence"/>
</dbReference>
<dbReference type="InterPro" id="IPR011057">
    <property type="entry name" value="Mss4-like_sf"/>
</dbReference>
<feature type="domain" description="N-acetyltransferase" evidence="6">
    <location>
        <begin position="3"/>
        <end position="163"/>
    </location>
</feature>
<dbReference type="SUPFAM" id="SSF51316">
    <property type="entry name" value="Mss4-like"/>
    <property type="match status" value="1"/>
</dbReference>
<dbReference type="GO" id="GO:0005085">
    <property type="term" value="F:guanyl-nucleotide exchange factor activity"/>
    <property type="evidence" value="ECO:0007669"/>
    <property type="project" value="UniProtKB-KW"/>
</dbReference>
<dbReference type="AlphaFoldDB" id="A0A4S8LM64"/>
<keyword evidence="8" id="KW-1185">Reference proteome</keyword>
<gene>
    <name evidence="7" type="ORF">K435DRAFT_830203</name>
</gene>
<sequence length="320" mass="35455">MFLQFHAISPEDIPRALQIEQDGFPEDEAASLESFQFRQSKAPTLFLGAYSQEDNQLIAYICSTLSTDETITHASMSTHIPEGRSVCIHSVCVDRAHQRRGIALSLLKEYIFKLQSSALYDCALLIAHEELIPLYKKAGFTLVGKSSVTHGPRPWFEMRLDLKEDSQSQRQQQLPAGIWEALQSSSSSQTAQRTDDLVDPSGSNVTDILCTRCNSVILLQGVASLEERPSVQIDTRSDSSHPLLPALPTSPELTKWWLITPSPMKFENIGFSKPVAGILSPAGKPVKLLACAECDLGPLGWSEEDGKEFWLVPARVVYRV</sequence>
<evidence type="ECO:0000256" key="2">
    <source>
        <dbReference type="ARBA" id="ARBA00022658"/>
    </source>
</evidence>
<dbReference type="Gene3D" id="2.170.150.10">
    <property type="entry name" value="Metal Binding Protein, Guanine Nucleotide Exchange Factor, Chain A"/>
    <property type="match status" value="1"/>
</dbReference>
<keyword evidence="5 7" id="KW-0012">Acyltransferase</keyword>
<reference evidence="7 8" key="1">
    <citation type="journal article" date="2019" name="Nat. Ecol. Evol.">
        <title>Megaphylogeny resolves global patterns of mushroom evolution.</title>
        <authorList>
            <person name="Varga T."/>
            <person name="Krizsan K."/>
            <person name="Foldi C."/>
            <person name="Dima B."/>
            <person name="Sanchez-Garcia M."/>
            <person name="Sanchez-Ramirez S."/>
            <person name="Szollosi G.J."/>
            <person name="Szarkandi J.G."/>
            <person name="Papp V."/>
            <person name="Albert L."/>
            <person name="Andreopoulos W."/>
            <person name="Angelini C."/>
            <person name="Antonin V."/>
            <person name="Barry K.W."/>
            <person name="Bougher N.L."/>
            <person name="Buchanan P."/>
            <person name="Buyck B."/>
            <person name="Bense V."/>
            <person name="Catcheside P."/>
            <person name="Chovatia M."/>
            <person name="Cooper J."/>
            <person name="Damon W."/>
            <person name="Desjardin D."/>
            <person name="Finy P."/>
            <person name="Geml J."/>
            <person name="Haridas S."/>
            <person name="Hughes K."/>
            <person name="Justo A."/>
            <person name="Karasinski D."/>
            <person name="Kautmanova I."/>
            <person name="Kiss B."/>
            <person name="Kocsube S."/>
            <person name="Kotiranta H."/>
            <person name="LaButti K.M."/>
            <person name="Lechner B.E."/>
            <person name="Liimatainen K."/>
            <person name="Lipzen A."/>
            <person name="Lukacs Z."/>
            <person name="Mihaltcheva S."/>
            <person name="Morgado L.N."/>
            <person name="Niskanen T."/>
            <person name="Noordeloos M.E."/>
            <person name="Ohm R.A."/>
            <person name="Ortiz-Santana B."/>
            <person name="Ovrebo C."/>
            <person name="Racz N."/>
            <person name="Riley R."/>
            <person name="Savchenko A."/>
            <person name="Shiryaev A."/>
            <person name="Soop K."/>
            <person name="Spirin V."/>
            <person name="Szebenyi C."/>
            <person name="Tomsovsky M."/>
            <person name="Tulloss R.E."/>
            <person name="Uehling J."/>
            <person name="Grigoriev I.V."/>
            <person name="Vagvolgyi C."/>
            <person name="Papp T."/>
            <person name="Martin F.M."/>
            <person name="Miettinen O."/>
            <person name="Hibbett D.S."/>
            <person name="Nagy L.G."/>
        </authorList>
    </citation>
    <scope>NUCLEOTIDE SEQUENCE [LARGE SCALE GENOMIC DNA]</scope>
    <source>
        <strain evidence="7 8">CBS 962.96</strain>
    </source>
</reference>
<keyword evidence="3 7" id="KW-0808">Transferase</keyword>
<dbReference type="Gene3D" id="3.40.630.30">
    <property type="match status" value="1"/>
</dbReference>
<evidence type="ECO:0000259" key="6">
    <source>
        <dbReference type="PROSITE" id="PS51186"/>
    </source>
</evidence>
<dbReference type="EMBL" id="ML179336">
    <property type="protein sequence ID" value="THU90396.1"/>
    <property type="molecule type" value="Genomic_DNA"/>
</dbReference>